<feature type="transmembrane region" description="Helical" evidence="6">
    <location>
        <begin position="121"/>
        <end position="145"/>
    </location>
</feature>
<dbReference type="GO" id="GO:0022857">
    <property type="term" value="F:transmembrane transporter activity"/>
    <property type="evidence" value="ECO:0007669"/>
    <property type="project" value="InterPro"/>
</dbReference>
<feature type="transmembrane region" description="Helical" evidence="6">
    <location>
        <begin position="182"/>
        <end position="202"/>
    </location>
</feature>
<dbReference type="SUPFAM" id="SSF103473">
    <property type="entry name" value="MFS general substrate transporter"/>
    <property type="match status" value="1"/>
</dbReference>
<feature type="transmembrane region" description="Helical" evidence="6">
    <location>
        <begin position="66"/>
        <end position="86"/>
    </location>
</feature>
<feature type="transmembrane region" description="Helical" evidence="6">
    <location>
        <begin position="270"/>
        <end position="290"/>
    </location>
</feature>
<evidence type="ECO:0000256" key="5">
    <source>
        <dbReference type="ARBA" id="ARBA00023136"/>
    </source>
</evidence>
<dbReference type="PANTHER" id="PTHR42718:SF9">
    <property type="entry name" value="MAJOR FACILITATOR SUPERFAMILY MULTIDRUG TRANSPORTER MFSC"/>
    <property type="match status" value="1"/>
</dbReference>
<evidence type="ECO:0000256" key="1">
    <source>
        <dbReference type="ARBA" id="ARBA00004651"/>
    </source>
</evidence>
<feature type="transmembrane region" description="Helical" evidence="6">
    <location>
        <begin position="150"/>
        <end position="170"/>
    </location>
</feature>
<evidence type="ECO:0000313" key="9">
    <source>
        <dbReference type="Proteomes" id="UP000284824"/>
    </source>
</evidence>
<feature type="transmembrane region" description="Helical" evidence="6">
    <location>
        <begin position="323"/>
        <end position="341"/>
    </location>
</feature>
<evidence type="ECO:0000256" key="2">
    <source>
        <dbReference type="ARBA" id="ARBA00022448"/>
    </source>
</evidence>
<gene>
    <name evidence="8" type="ORF">EDD27_6492</name>
</gene>
<dbReference type="AlphaFoldDB" id="A0A438MDI0"/>
<feature type="transmembrane region" description="Helical" evidence="6">
    <location>
        <begin position="391"/>
        <end position="409"/>
    </location>
</feature>
<dbReference type="Proteomes" id="UP000284824">
    <property type="component" value="Unassembled WGS sequence"/>
</dbReference>
<organism evidence="8 9">
    <name type="scientific">Nonomuraea polychroma</name>
    <dbReference type="NCBI Taxonomy" id="46176"/>
    <lineage>
        <taxon>Bacteria</taxon>
        <taxon>Bacillati</taxon>
        <taxon>Actinomycetota</taxon>
        <taxon>Actinomycetes</taxon>
        <taxon>Streptosporangiales</taxon>
        <taxon>Streptosporangiaceae</taxon>
        <taxon>Nonomuraea</taxon>
    </lineage>
</organism>
<evidence type="ECO:0000256" key="4">
    <source>
        <dbReference type="ARBA" id="ARBA00022989"/>
    </source>
</evidence>
<feature type="transmembrane region" description="Helical" evidence="6">
    <location>
        <begin position="93"/>
        <end position="115"/>
    </location>
</feature>
<dbReference type="PROSITE" id="PS50850">
    <property type="entry name" value="MFS"/>
    <property type="match status" value="1"/>
</dbReference>
<dbReference type="EMBL" id="SAUN01000001">
    <property type="protein sequence ID" value="RVX43792.1"/>
    <property type="molecule type" value="Genomic_DNA"/>
</dbReference>
<keyword evidence="9" id="KW-1185">Reference proteome</keyword>
<feature type="transmembrane region" description="Helical" evidence="6">
    <location>
        <begin position="299"/>
        <end position="317"/>
    </location>
</feature>
<protein>
    <submittedName>
        <fullName evidence="8">Sugar phosphate permease</fullName>
    </submittedName>
</protein>
<evidence type="ECO:0000259" key="7">
    <source>
        <dbReference type="PROSITE" id="PS50850"/>
    </source>
</evidence>
<proteinExistence type="predicted"/>
<dbReference type="InterPro" id="IPR020846">
    <property type="entry name" value="MFS_dom"/>
</dbReference>
<dbReference type="PANTHER" id="PTHR42718">
    <property type="entry name" value="MAJOR FACILITATOR SUPERFAMILY MULTIDRUG TRANSPORTER MFSC"/>
    <property type="match status" value="1"/>
</dbReference>
<dbReference type="OrthoDB" id="9810492at2"/>
<sequence>MSSTAERPQGGTSPASSQQLTKASVAIGFAVLCASYMLNAMDRQIFYPLLPEIRAELGFSLDQGGLLATGFTLGLALAGPPAGYLADRLSRKAIILVSVLVYSLGTLAIPLSVGFADMSAYRLLSGVGEGVQATALYAVIGAFFFHRRALAAGVVGVAFGLGVFLGPLIGTGIAESWGTWRAPFFLFAAAGLVMSLIIAATVSRTMTEAVTGAGTEPGAASYDHVPASPYNRNTLGVGIACAVSGLVFYGYLGLYPTFLREGLGFAPDQAAFAVSMGGLGAMMALPAGWLGDRLNQPRLLMFAMAATSVTAYLMYQVTTSVPAQYLLSFLMGTFASGFLFTNCSTAMQRAVRPHHVGRGAGLFILTYYVAAAFSGLLFARLVGAVGWGGAGLWQLTLLPVLGIAGLLLVDPARMVLQRTPR</sequence>
<keyword evidence="3 6" id="KW-0812">Transmembrane</keyword>
<feature type="transmembrane region" description="Helical" evidence="6">
    <location>
        <begin position="235"/>
        <end position="258"/>
    </location>
</feature>
<comment type="caution">
    <text evidence="8">The sequence shown here is derived from an EMBL/GenBank/DDBJ whole genome shotgun (WGS) entry which is preliminary data.</text>
</comment>
<comment type="subcellular location">
    <subcellularLocation>
        <location evidence="1">Cell membrane</location>
        <topology evidence="1">Multi-pass membrane protein</topology>
    </subcellularLocation>
</comment>
<keyword evidence="4 6" id="KW-1133">Transmembrane helix</keyword>
<evidence type="ECO:0000256" key="3">
    <source>
        <dbReference type="ARBA" id="ARBA00022692"/>
    </source>
</evidence>
<keyword evidence="2" id="KW-0813">Transport</keyword>
<feature type="transmembrane region" description="Helical" evidence="6">
    <location>
        <begin position="20"/>
        <end position="38"/>
    </location>
</feature>
<feature type="transmembrane region" description="Helical" evidence="6">
    <location>
        <begin position="362"/>
        <end position="385"/>
    </location>
</feature>
<dbReference type="GO" id="GO:0005886">
    <property type="term" value="C:plasma membrane"/>
    <property type="evidence" value="ECO:0007669"/>
    <property type="project" value="UniProtKB-SubCell"/>
</dbReference>
<keyword evidence="5 6" id="KW-0472">Membrane</keyword>
<dbReference type="InterPro" id="IPR001958">
    <property type="entry name" value="Tet-R_TetA/multi-R_MdtG-like"/>
</dbReference>
<accession>A0A438MDI0</accession>
<dbReference type="RefSeq" id="WP_127935665.1">
    <property type="nucleotide sequence ID" value="NZ_SAUN01000001.1"/>
</dbReference>
<evidence type="ECO:0000313" key="8">
    <source>
        <dbReference type="EMBL" id="RVX43792.1"/>
    </source>
</evidence>
<dbReference type="PRINTS" id="PR01035">
    <property type="entry name" value="TCRTETA"/>
</dbReference>
<name>A0A438MDI0_9ACTN</name>
<feature type="domain" description="Major facilitator superfamily (MFS) profile" evidence="7">
    <location>
        <begin position="28"/>
        <end position="414"/>
    </location>
</feature>
<dbReference type="InterPro" id="IPR011701">
    <property type="entry name" value="MFS"/>
</dbReference>
<reference evidence="8 9" key="1">
    <citation type="submission" date="2019-01" db="EMBL/GenBank/DDBJ databases">
        <title>Sequencing the genomes of 1000 actinobacteria strains.</title>
        <authorList>
            <person name="Klenk H.-P."/>
        </authorList>
    </citation>
    <scope>NUCLEOTIDE SEQUENCE [LARGE SCALE GENOMIC DNA]</scope>
    <source>
        <strain evidence="8 9">DSM 43925</strain>
    </source>
</reference>
<dbReference type="Pfam" id="PF07690">
    <property type="entry name" value="MFS_1"/>
    <property type="match status" value="1"/>
</dbReference>
<dbReference type="InterPro" id="IPR036259">
    <property type="entry name" value="MFS_trans_sf"/>
</dbReference>
<evidence type="ECO:0000256" key="6">
    <source>
        <dbReference type="SAM" id="Phobius"/>
    </source>
</evidence>
<dbReference type="Gene3D" id="1.20.1250.20">
    <property type="entry name" value="MFS general substrate transporter like domains"/>
    <property type="match status" value="2"/>
</dbReference>